<keyword evidence="8" id="KW-1185">Reference proteome</keyword>
<comment type="similarity">
    <text evidence="2">Belongs to the oxygen-dependent FAD-linked oxidoreductase family.</text>
</comment>
<keyword evidence="4" id="KW-0274">FAD</keyword>
<reference evidence="8" key="1">
    <citation type="journal article" date="2019" name="Int. J. Syst. Evol. Microbiol.">
        <title>The Global Catalogue of Microorganisms (GCM) 10K type strain sequencing project: providing services to taxonomists for standard genome sequencing and annotation.</title>
        <authorList>
            <consortium name="The Broad Institute Genomics Platform"/>
            <consortium name="The Broad Institute Genome Sequencing Center for Infectious Disease"/>
            <person name="Wu L."/>
            <person name="Ma J."/>
        </authorList>
    </citation>
    <scope>NUCLEOTIDE SEQUENCE [LARGE SCALE GENOMIC DNA]</scope>
    <source>
        <strain evidence="8">JCM 12696</strain>
    </source>
</reference>
<dbReference type="Pfam" id="PF08031">
    <property type="entry name" value="BBE"/>
    <property type="match status" value="1"/>
</dbReference>
<dbReference type="PANTHER" id="PTHR42973">
    <property type="entry name" value="BINDING OXIDOREDUCTASE, PUTATIVE (AFU_ORTHOLOGUE AFUA_1G17690)-RELATED"/>
    <property type="match status" value="1"/>
</dbReference>
<dbReference type="InterPro" id="IPR036318">
    <property type="entry name" value="FAD-bd_PCMH-like_sf"/>
</dbReference>
<evidence type="ECO:0000313" key="8">
    <source>
        <dbReference type="Proteomes" id="UP001501371"/>
    </source>
</evidence>
<organism evidence="7 8">
    <name type="scientific">Streptomyces hebeiensis</name>
    <dbReference type="NCBI Taxonomy" id="229486"/>
    <lineage>
        <taxon>Bacteria</taxon>
        <taxon>Bacillati</taxon>
        <taxon>Actinomycetota</taxon>
        <taxon>Actinomycetes</taxon>
        <taxon>Kitasatosporales</taxon>
        <taxon>Streptomycetaceae</taxon>
        <taxon>Streptomyces</taxon>
    </lineage>
</organism>
<dbReference type="EMBL" id="BAAAKV010000050">
    <property type="protein sequence ID" value="GAA1186103.1"/>
    <property type="molecule type" value="Genomic_DNA"/>
</dbReference>
<evidence type="ECO:0000259" key="6">
    <source>
        <dbReference type="PROSITE" id="PS51387"/>
    </source>
</evidence>
<keyword evidence="5" id="KW-0560">Oxidoreductase</keyword>
<sequence>MSVAHRPDRTELGSRVRGAVLGPGDAGWDEEIAPFNAIGVHRPALIVAAERREDIEEAVRYAAGHRLPVAVQATGHGVATPADGGLLISTRRMDAVAVDPVARIARAEAGAQWHQVIEAAAHHGLAPLNGSSPLVGVVGYTLGGGLGPLARRYGYAADRVTRIHVVTAEGETREATPRRHADLFWALRGGKGNFGVVTAIEFGLVPVTTLYAGGLFFAGDAAEPVLAAWRDRTADLPEEMTSSLALLRLPDAPFIPEPLRGRLTVHVRVAFLGTPGDGEKLLAPLRAVAPTVLDTVREMPYTDVGEIHMDPVEPTPYHERSILLDRLDEAACRRLLEVAGAGSGCPAFVVELRHLGGAVGRPAPVPNAVGNRAAAFTLTTVSPPAGPADPARSVTAALEPWGTGRAYVNFLTGPDTVGDARRLYDPETYERLVRVKRRYDPHNLFRFNHNILPGPGPTGPERRLP</sequence>
<proteinExistence type="inferred from homology"/>
<comment type="caution">
    <text evidence="7">The sequence shown here is derived from an EMBL/GenBank/DDBJ whole genome shotgun (WGS) entry which is preliminary data.</text>
</comment>
<dbReference type="Gene3D" id="3.30.43.10">
    <property type="entry name" value="Uridine Diphospho-n-acetylenolpyruvylglucosamine Reductase, domain 2"/>
    <property type="match status" value="1"/>
</dbReference>
<dbReference type="InterPro" id="IPR016166">
    <property type="entry name" value="FAD-bd_PCMH"/>
</dbReference>
<dbReference type="PROSITE" id="PS51387">
    <property type="entry name" value="FAD_PCMH"/>
    <property type="match status" value="1"/>
</dbReference>
<comment type="cofactor">
    <cofactor evidence="1">
        <name>FAD</name>
        <dbReference type="ChEBI" id="CHEBI:57692"/>
    </cofactor>
</comment>
<protein>
    <submittedName>
        <fullName evidence="7">FAD-binding oxidoreductase</fullName>
    </submittedName>
</protein>
<dbReference type="Pfam" id="PF01565">
    <property type="entry name" value="FAD_binding_4"/>
    <property type="match status" value="1"/>
</dbReference>
<evidence type="ECO:0000313" key="7">
    <source>
        <dbReference type="EMBL" id="GAA1186103.1"/>
    </source>
</evidence>
<gene>
    <name evidence="7" type="ORF">GCM10009654_49590</name>
</gene>
<dbReference type="PROSITE" id="PS00862">
    <property type="entry name" value="OX2_COVAL_FAD"/>
    <property type="match status" value="1"/>
</dbReference>
<evidence type="ECO:0000256" key="3">
    <source>
        <dbReference type="ARBA" id="ARBA00022630"/>
    </source>
</evidence>
<dbReference type="Gene3D" id="3.40.462.20">
    <property type="match status" value="1"/>
</dbReference>
<dbReference type="InterPro" id="IPR006093">
    <property type="entry name" value="Oxy_OxRdtase_FAD_BS"/>
</dbReference>
<evidence type="ECO:0000256" key="4">
    <source>
        <dbReference type="ARBA" id="ARBA00022827"/>
    </source>
</evidence>
<dbReference type="Gene3D" id="3.30.465.10">
    <property type="match status" value="1"/>
</dbReference>
<evidence type="ECO:0000256" key="1">
    <source>
        <dbReference type="ARBA" id="ARBA00001974"/>
    </source>
</evidence>
<dbReference type="InterPro" id="IPR012951">
    <property type="entry name" value="BBE"/>
</dbReference>
<name>A0ABP4FJU6_9ACTN</name>
<dbReference type="SUPFAM" id="SSF56176">
    <property type="entry name" value="FAD-binding/transporter-associated domain-like"/>
    <property type="match status" value="1"/>
</dbReference>
<keyword evidence="3" id="KW-0285">Flavoprotein</keyword>
<evidence type="ECO:0000256" key="5">
    <source>
        <dbReference type="ARBA" id="ARBA00023002"/>
    </source>
</evidence>
<dbReference type="InterPro" id="IPR016167">
    <property type="entry name" value="FAD-bd_PCMH_sub1"/>
</dbReference>
<dbReference type="RefSeq" id="WP_344280828.1">
    <property type="nucleotide sequence ID" value="NZ_BAAAKV010000050.1"/>
</dbReference>
<dbReference type="InterPro" id="IPR006094">
    <property type="entry name" value="Oxid_FAD_bind_N"/>
</dbReference>
<dbReference type="InterPro" id="IPR016169">
    <property type="entry name" value="FAD-bd_PCMH_sub2"/>
</dbReference>
<dbReference type="Proteomes" id="UP001501371">
    <property type="component" value="Unassembled WGS sequence"/>
</dbReference>
<accession>A0ABP4FJU6</accession>
<evidence type="ECO:0000256" key="2">
    <source>
        <dbReference type="ARBA" id="ARBA00005466"/>
    </source>
</evidence>
<feature type="domain" description="FAD-binding PCMH-type" evidence="6">
    <location>
        <begin position="39"/>
        <end position="207"/>
    </location>
</feature>
<dbReference type="PANTHER" id="PTHR42973:SF39">
    <property type="entry name" value="FAD-BINDING PCMH-TYPE DOMAIN-CONTAINING PROTEIN"/>
    <property type="match status" value="1"/>
</dbReference>
<dbReference type="InterPro" id="IPR050416">
    <property type="entry name" value="FAD-linked_Oxidoreductase"/>
</dbReference>